<evidence type="ECO:0000259" key="5">
    <source>
        <dbReference type="PROSITE" id="PS51175"/>
    </source>
</evidence>
<reference evidence="7 8" key="1">
    <citation type="submission" date="2019-02" db="EMBL/GenBank/DDBJ databases">
        <title>Paenibacillus sp. nov., isolated from surface-sterilized tissue of Thalictrum simplex L.</title>
        <authorList>
            <person name="Tuo L."/>
        </authorList>
    </citation>
    <scope>NUCLEOTIDE SEQUENCE [LARGE SCALE GENOMIC DNA]</scope>
    <source>
        <strain evidence="7 8">N2SHLJ1</strain>
    </source>
</reference>
<sequence length="494" mass="55052">MRIATIPSIGIIMVAALLTLLILHGRVAAYEGDAVAAQPPSAYLLMEAEDAELDGTAVADDTAGYSGSGYVTGFEQAGSSVHFHIQVDKEGFYPLYIGYASVFGDKTNFVEVNGSTAGEKMFPYSPTFQEIGFGDVQLDEGENQISLSTYWGYFDVDYIKLGPRKERSPVQPVKPKLVTPQPSKQAQALMNYMADRYGKNMLAGQQWASSEEMDYIYSVSGKLPAIAGFTASDFGDNARNWASWGGIVAVEWHWEAPMGGREFFAAKTSFDASRAVVAGTEENRLLLEDLDRMADILKTFRDAGIPVLWRPLHEAEGGWFWWGAKGPNVAKQLYAIMFDRFTRQHRLNNLIWVWTTSDTLYSKDWYPGDDSVDIIGVDRYVKAGDYSPLLSVYDSLVDMVGGRKLVAYLENGPIPDPRELRKNKVGWLYFNTWNGKFIMDGLINSEHHVRTVYNHPYVVTLDKFPSESIYGKPPLPYPYPARKQPAGAAETGHN</sequence>
<keyword evidence="3 4" id="KW-0326">Glycosidase</keyword>
<evidence type="ECO:0000256" key="3">
    <source>
        <dbReference type="ARBA" id="ARBA00023295"/>
    </source>
</evidence>
<dbReference type="Proteomes" id="UP000293142">
    <property type="component" value="Unassembled WGS sequence"/>
</dbReference>
<dbReference type="EMBL" id="SIRE01000039">
    <property type="protein sequence ID" value="TBL69297.1"/>
    <property type="molecule type" value="Genomic_DNA"/>
</dbReference>
<dbReference type="RefSeq" id="WP_131018447.1">
    <property type="nucleotide sequence ID" value="NZ_SIRE01000039.1"/>
</dbReference>
<organism evidence="7 8">
    <name type="scientific">Paenibacillus thalictri</name>
    <dbReference type="NCBI Taxonomy" id="2527873"/>
    <lineage>
        <taxon>Bacteria</taxon>
        <taxon>Bacillati</taxon>
        <taxon>Bacillota</taxon>
        <taxon>Bacilli</taxon>
        <taxon>Bacillales</taxon>
        <taxon>Paenibacillaceae</taxon>
        <taxon>Paenibacillus</taxon>
    </lineage>
</organism>
<dbReference type="InterPro" id="IPR022790">
    <property type="entry name" value="GH26_dom"/>
</dbReference>
<protein>
    <submittedName>
        <fullName evidence="7">Beta-mannanase</fullName>
    </submittedName>
</protein>
<gene>
    <name evidence="7" type="ORF">EYB31_36155</name>
</gene>
<comment type="similarity">
    <text evidence="1 4">Belongs to the glycosyl hydrolase 26 family.</text>
</comment>
<dbReference type="Pfam" id="PF02156">
    <property type="entry name" value="Glyco_hydro_26"/>
    <property type="match status" value="1"/>
</dbReference>
<feature type="active site" description="Nucleophile" evidence="4">
    <location>
        <position position="410"/>
    </location>
</feature>
<dbReference type="CDD" id="cd04086">
    <property type="entry name" value="CBM35_mannanase-like"/>
    <property type="match status" value="1"/>
</dbReference>
<dbReference type="PANTHER" id="PTHR40079:SF4">
    <property type="entry name" value="GH26 DOMAIN-CONTAINING PROTEIN-RELATED"/>
    <property type="match status" value="1"/>
</dbReference>
<name>A0A4Q9DEI6_9BACL</name>
<dbReference type="InterPro" id="IPR000805">
    <property type="entry name" value="Glyco_hydro_26"/>
</dbReference>
<evidence type="ECO:0000256" key="4">
    <source>
        <dbReference type="PROSITE-ProRule" id="PRU01100"/>
    </source>
</evidence>
<dbReference type="GO" id="GO:0016985">
    <property type="term" value="F:mannan endo-1,4-beta-mannosidase activity"/>
    <property type="evidence" value="ECO:0007669"/>
    <property type="project" value="InterPro"/>
</dbReference>
<dbReference type="GO" id="GO:0006080">
    <property type="term" value="P:substituted mannan metabolic process"/>
    <property type="evidence" value="ECO:0007669"/>
    <property type="project" value="InterPro"/>
</dbReference>
<dbReference type="SUPFAM" id="SSF49785">
    <property type="entry name" value="Galactose-binding domain-like"/>
    <property type="match status" value="1"/>
</dbReference>
<dbReference type="InterPro" id="IPR017853">
    <property type="entry name" value="GH"/>
</dbReference>
<keyword evidence="8" id="KW-1185">Reference proteome</keyword>
<dbReference type="GO" id="GO:0030246">
    <property type="term" value="F:carbohydrate binding"/>
    <property type="evidence" value="ECO:0007669"/>
    <property type="project" value="InterPro"/>
</dbReference>
<proteinExistence type="inferred from homology"/>
<dbReference type="Pfam" id="PF16990">
    <property type="entry name" value="CBM_35"/>
    <property type="match status" value="1"/>
</dbReference>
<evidence type="ECO:0000313" key="8">
    <source>
        <dbReference type="Proteomes" id="UP000293142"/>
    </source>
</evidence>
<dbReference type="PANTHER" id="PTHR40079">
    <property type="entry name" value="MANNAN ENDO-1,4-BETA-MANNOSIDASE E-RELATED"/>
    <property type="match status" value="1"/>
</dbReference>
<evidence type="ECO:0000256" key="2">
    <source>
        <dbReference type="ARBA" id="ARBA00022801"/>
    </source>
</evidence>
<evidence type="ECO:0000256" key="1">
    <source>
        <dbReference type="ARBA" id="ARBA00007754"/>
    </source>
</evidence>
<accession>A0A4Q9DEI6</accession>
<dbReference type="PROSITE" id="PS51764">
    <property type="entry name" value="GH26"/>
    <property type="match status" value="1"/>
</dbReference>
<feature type="active site" description="Proton donor" evidence="4">
    <location>
        <position position="314"/>
    </location>
</feature>
<dbReference type="Gene3D" id="3.20.20.80">
    <property type="entry name" value="Glycosidases"/>
    <property type="match status" value="1"/>
</dbReference>
<feature type="domain" description="GH26" evidence="6">
    <location>
        <begin position="184"/>
        <end position="462"/>
    </location>
</feature>
<dbReference type="Gene3D" id="2.60.120.260">
    <property type="entry name" value="Galactose-binding domain-like"/>
    <property type="match status" value="1"/>
</dbReference>
<feature type="domain" description="CBM6" evidence="5">
    <location>
        <begin position="44"/>
        <end position="162"/>
    </location>
</feature>
<dbReference type="PROSITE" id="PS51175">
    <property type="entry name" value="CBM6"/>
    <property type="match status" value="1"/>
</dbReference>
<dbReference type="PRINTS" id="PR00739">
    <property type="entry name" value="GLHYDRLASE26"/>
</dbReference>
<dbReference type="AlphaFoldDB" id="A0A4Q9DEI6"/>
<dbReference type="InterPro" id="IPR005084">
    <property type="entry name" value="CBM6"/>
</dbReference>
<comment type="caution">
    <text evidence="7">The sequence shown here is derived from an EMBL/GenBank/DDBJ whole genome shotgun (WGS) entry which is preliminary data.</text>
</comment>
<dbReference type="SUPFAM" id="SSF51445">
    <property type="entry name" value="(Trans)glycosidases"/>
    <property type="match status" value="1"/>
</dbReference>
<dbReference type="OrthoDB" id="9803686at2"/>
<keyword evidence="2 4" id="KW-0378">Hydrolase</keyword>
<evidence type="ECO:0000313" key="7">
    <source>
        <dbReference type="EMBL" id="TBL69297.1"/>
    </source>
</evidence>
<evidence type="ECO:0000259" key="6">
    <source>
        <dbReference type="PROSITE" id="PS51764"/>
    </source>
</evidence>
<dbReference type="InterPro" id="IPR008979">
    <property type="entry name" value="Galactose-bd-like_sf"/>
</dbReference>